<dbReference type="AlphaFoldDB" id="A0A418VKE8"/>
<protein>
    <submittedName>
        <fullName evidence="6">Flagella basal body P-ring formation protein FlgA</fullName>
    </submittedName>
</protein>
<organism evidence="6 7">
    <name type="scientific">Rhodopseudomonas palustris</name>
    <dbReference type="NCBI Taxonomy" id="1076"/>
    <lineage>
        <taxon>Bacteria</taxon>
        <taxon>Pseudomonadati</taxon>
        <taxon>Pseudomonadota</taxon>
        <taxon>Alphaproteobacteria</taxon>
        <taxon>Hyphomicrobiales</taxon>
        <taxon>Nitrobacteraceae</taxon>
        <taxon>Rhodopseudomonas</taxon>
    </lineage>
</organism>
<dbReference type="PANTHER" id="PTHR36307">
    <property type="entry name" value="FLAGELLA BASAL BODY P-RING FORMATION PROTEIN FLGA"/>
    <property type="match status" value="1"/>
</dbReference>
<evidence type="ECO:0000256" key="4">
    <source>
        <dbReference type="SAM" id="SignalP"/>
    </source>
</evidence>
<keyword evidence="2 4" id="KW-0732">Signal</keyword>
<keyword evidence="6" id="KW-0969">Cilium</keyword>
<dbReference type="NCBIfam" id="TIGR03170">
    <property type="entry name" value="flgA_cterm"/>
    <property type="match status" value="1"/>
</dbReference>
<reference evidence="6 7" key="1">
    <citation type="submission" date="2018-09" db="EMBL/GenBank/DDBJ databases">
        <title>Draft genome sequence of Rhodopseudomonas palustris 2.1.18.</title>
        <authorList>
            <person name="Robertson S.L."/>
            <person name="Meyer T.E."/>
            <person name="Kyndt J.A."/>
        </authorList>
    </citation>
    <scope>NUCLEOTIDE SEQUENCE [LARGE SCALE GENOMIC DNA]</scope>
    <source>
        <strain evidence="6 7">2.1.18</strain>
    </source>
</reference>
<feature type="signal peptide" evidence="4">
    <location>
        <begin position="1"/>
        <end position="19"/>
    </location>
</feature>
<evidence type="ECO:0000256" key="1">
    <source>
        <dbReference type="ARBA" id="ARBA00004418"/>
    </source>
</evidence>
<keyword evidence="3" id="KW-0574">Periplasm</keyword>
<feature type="chain" id="PRO_5019077900" evidence="4">
    <location>
        <begin position="20"/>
        <end position="355"/>
    </location>
</feature>
<dbReference type="Proteomes" id="UP000285523">
    <property type="component" value="Unassembled WGS sequence"/>
</dbReference>
<dbReference type="SMART" id="SM00858">
    <property type="entry name" value="SAF"/>
    <property type="match status" value="1"/>
</dbReference>
<dbReference type="Gene3D" id="2.30.30.760">
    <property type="match status" value="1"/>
</dbReference>
<gene>
    <name evidence="6" type="primary">flgA</name>
    <name evidence="6" type="ORF">D4Q52_05605</name>
</gene>
<comment type="caution">
    <text evidence="6">The sequence shown here is derived from an EMBL/GenBank/DDBJ whole genome shotgun (WGS) entry which is preliminary data.</text>
</comment>
<dbReference type="GO" id="GO:0044780">
    <property type="term" value="P:bacterial-type flagellum assembly"/>
    <property type="evidence" value="ECO:0007669"/>
    <property type="project" value="InterPro"/>
</dbReference>
<sequence>MIRSLLAALLVATPIAAIAAETAPTSRLSPQVEEVLRTPVLRAHIEVADELVRIGDLIDNAGVAAQIPVYRAPDLGTTGALPTNAVIATLRAHQVIGVDTRDIGEVTVTRLARSLPAKEIEQQVIVTLQRRHGLGDAEDLALTFDREIEARTLPANYSAAPALIADRFDRRNGRFDFSFEIAGGADSAPVRLRVTGTAVETAPVTVLTRPVERGEVVKVSDVAIERRPKAEVTADIVGREAAIGMQTRRSLRGGQMLRSTDLAKPDLVTRDQSVTLIYEAAGIYLTSRGKALETGTEGDVVNVLNLQSKRTVPATVVGRGQVVVTIATPRILASAGTAAPAPEPAVARTAAAKPE</sequence>
<dbReference type="InterPro" id="IPR013974">
    <property type="entry name" value="SAF"/>
</dbReference>
<feature type="domain" description="SAF" evidence="5">
    <location>
        <begin position="202"/>
        <end position="263"/>
    </location>
</feature>
<evidence type="ECO:0000256" key="3">
    <source>
        <dbReference type="ARBA" id="ARBA00022764"/>
    </source>
</evidence>
<dbReference type="InterPro" id="IPR039246">
    <property type="entry name" value="Flagellar_FlgA"/>
</dbReference>
<dbReference type="CDD" id="cd11614">
    <property type="entry name" value="SAF_CpaB_FlgA_like"/>
    <property type="match status" value="1"/>
</dbReference>
<dbReference type="Gene3D" id="3.90.1210.10">
    <property type="entry name" value="Antifreeze-like/N-acetylneuraminic acid synthase C-terminal domain"/>
    <property type="match status" value="1"/>
</dbReference>
<keyword evidence="6" id="KW-0282">Flagellum</keyword>
<dbReference type="InterPro" id="IPR017585">
    <property type="entry name" value="SAF_FlgA"/>
</dbReference>
<name>A0A418VKE8_RHOPL</name>
<dbReference type="EMBL" id="QYYD01000004">
    <property type="protein sequence ID" value="RJF76618.1"/>
    <property type="molecule type" value="Genomic_DNA"/>
</dbReference>
<evidence type="ECO:0000256" key="2">
    <source>
        <dbReference type="ARBA" id="ARBA00022729"/>
    </source>
</evidence>
<evidence type="ECO:0000313" key="6">
    <source>
        <dbReference type="EMBL" id="RJF76618.1"/>
    </source>
</evidence>
<dbReference type="Pfam" id="PF13144">
    <property type="entry name" value="ChapFlgA"/>
    <property type="match status" value="1"/>
</dbReference>
<evidence type="ECO:0000259" key="5">
    <source>
        <dbReference type="SMART" id="SM00858"/>
    </source>
</evidence>
<dbReference type="OrthoDB" id="5323072at2"/>
<proteinExistence type="predicted"/>
<dbReference type="GO" id="GO:0042597">
    <property type="term" value="C:periplasmic space"/>
    <property type="evidence" value="ECO:0007669"/>
    <property type="project" value="UniProtKB-SubCell"/>
</dbReference>
<dbReference type="PANTHER" id="PTHR36307:SF1">
    <property type="entry name" value="FLAGELLA BASAL BODY P-RING FORMATION PROTEIN FLGA"/>
    <property type="match status" value="1"/>
</dbReference>
<keyword evidence="6" id="KW-0966">Cell projection</keyword>
<comment type="subcellular location">
    <subcellularLocation>
        <location evidence="1">Periplasm</location>
    </subcellularLocation>
</comment>
<evidence type="ECO:0000313" key="7">
    <source>
        <dbReference type="Proteomes" id="UP000285523"/>
    </source>
</evidence>
<accession>A0A418VKE8</accession>
<dbReference type="RefSeq" id="WP_119855563.1">
    <property type="nucleotide sequence ID" value="NZ_QYYD01000004.1"/>
</dbReference>